<evidence type="ECO:0000256" key="5">
    <source>
        <dbReference type="ARBA" id="ARBA00022679"/>
    </source>
</evidence>
<dbReference type="InterPro" id="IPR011034">
    <property type="entry name" value="Formyl_transferase-like_C_sf"/>
</dbReference>
<dbReference type="EC" id="2.1.2.9" evidence="3"/>
<dbReference type="Proteomes" id="UP001321477">
    <property type="component" value="Chromosome"/>
</dbReference>
<dbReference type="InterPro" id="IPR005793">
    <property type="entry name" value="Formyl_trans_C"/>
</dbReference>
<feature type="domain" description="Formyl transferase C-terminal" evidence="8">
    <location>
        <begin position="1"/>
        <end position="74"/>
    </location>
</feature>
<accession>A0ABN6YLM6</accession>
<comment type="function">
    <text evidence="1">Attaches a formyl group to the free amino group of methionyl-tRNA(fMet). The formyl group appears to play a dual role in the initiator identity of N-formylmethionyl-tRNA by promoting its recognition by IF2 and preventing the misappropriation of this tRNA by the elongation apparatus.</text>
</comment>
<evidence type="ECO:0000256" key="2">
    <source>
        <dbReference type="ARBA" id="ARBA00010699"/>
    </source>
</evidence>
<dbReference type="CDD" id="cd08704">
    <property type="entry name" value="Met_tRNA_FMT_C"/>
    <property type="match status" value="1"/>
</dbReference>
<dbReference type="EMBL" id="AP027734">
    <property type="protein sequence ID" value="BDZ52962.1"/>
    <property type="molecule type" value="Genomic_DNA"/>
</dbReference>
<dbReference type="InterPro" id="IPR044135">
    <property type="entry name" value="Met-tRNA-FMT_C"/>
</dbReference>
<gene>
    <name evidence="9" type="ORF">GCM10025870_00350</name>
    <name evidence="10" type="ORF">GCM10025870_34060</name>
</gene>
<keyword evidence="5" id="KW-0808">Transferase</keyword>
<dbReference type="Gene3D" id="3.10.25.10">
    <property type="entry name" value="Formyl transferase, C-terminal domain"/>
    <property type="match status" value="1"/>
</dbReference>
<evidence type="ECO:0000256" key="1">
    <source>
        <dbReference type="ARBA" id="ARBA00002606"/>
    </source>
</evidence>
<evidence type="ECO:0000256" key="3">
    <source>
        <dbReference type="ARBA" id="ARBA00012261"/>
    </source>
</evidence>
<name>A0ABN6YLM6_9MICO</name>
<dbReference type="InterPro" id="IPR037022">
    <property type="entry name" value="Formyl_trans_C_sf"/>
</dbReference>
<dbReference type="Pfam" id="PF02911">
    <property type="entry name" value="Formyl_trans_C"/>
    <property type="match status" value="1"/>
</dbReference>
<sequence>MTPEPGAHTEVDGVRLKVLAAVPADPGAPTLEPGELRMDRRRVFAGTADGAMELRRVQPSGRTAMGAADWWRGLGVDRAEAR</sequence>
<keyword evidence="6" id="KW-0648">Protein biosynthesis</keyword>
<evidence type="ECO:0000256" key="7">
    <source>
        <dbReference type="ARBA" id="ARBA00048558"/>
    </source>
</evidence>
<organism evidence="10 11">
    <name type="scientific">Agromyces marinus</name>
    <dbReference type="NCBI Taxonomy" id="1389020"/>
    <lineage>
        <taxon>Bacteria</taxon>
        <taxon>Bacillati</taxon>
        <taxon>Actinomycetota</taxon>
        <taxon>Actinomycetes</taxon>
        <taxon>Micrococcales</taxon>
        <taxon>Microbacteriaceae</taxon>
        <taxon>Agromyces</taxon>
    </lineage>
</organism>
<evidence type="ECO:0000313" key="10">
    <source>
        <dbReference type="EMBL" id="BDZ56333.1"/>
    </source>
</evidence>
<comment type="similarity">
    <text evidence="2">Belongs to the Fmt family.</text>
</comment>
<keyword evidence="11" id="KW-1185">Reference proteome</keyword>
<reference evidence="10" key="1">
    <citation type="journal article" date="2014" name="Int. J. Syst. Evol. Microbiol.">
        <title>Complete genome of a new Firmicutes species belonging to the dominant human colonic microbiota ('Ruminococcus bicirculans') reveals two chromosomes and a selective capacity to utilize plant glucans.</title>
        <authorList>
            <consortium name="NISC Comparative Sequencing Program"/>
            <person name="Wegmann U."/>
            <person name="Louis P."/>
            <person name="Goesmann A."/>
            <person name="Henrissat B."/>
            <person name="Duncan S.H."/>
            <person name="Flint H.J."/>
        </authorList>
    </citation>
    <scope>NUCLEOTIDE SEQUENCE</scope>
    <source>
        <strain evidence="10">NBRC 109019</strain>
    </source>
</reference>
<evidence type="ECO:0000256" key="6">
    <source>
        <dbReference type="ARBA" id="ARBA00022917"/>
    </source>
</evidence>
<dbReference type="SUPFAM" id="SSF50486">
    <property type="entry name" value="FMT C-terminal domain-like"/>
    <property type="match status" value="1"/>
</dbReference>
<evidence type="ECO:0000313" key="9">
    <source>
        <dbReference type="EMBL" id="BDZ52962.1"/>
    </source>
</evidence>
<evidence type="ECO:0000313" key="11">
    <source>
        <dbReference type="Proteomes" id="UP001321477"/>
    </source>
</evidence>
<proteinExistence type="inferred from homology"/>
<comment type="catalytic activity">
    <reaction evidence="7">
        <text>L-methionyl-tRNA(fMet) + (6R)-10-formyltetrahydrofolate = N-formyl-L-methionyl-tRNA(fMet) + (6S)-5,6,7,8-tetrahydrofolate + H(+)</text>
        <dbReference type="Rhea" id="RHEA:24380"/>
        <dbReference type="Rhea" id="RHEA-COMP:9952"/>
        <dbReference type="Rhea" id="RHEA-COMP:9953"/>
        <dbReference type="ChEBI" id="CHEBI:15378"/>
        <dbReference type="ChEBI" id="CHEBI:57453"/>
        <dbReference type="ChEBI" id="CHEBI:78530"/>
        <dbReference type="ChEBI" id="CHEBI:78844"/>
        <dbReference type="ChEBI" id="CHEBI:195366"/>
        <dbReference type="EC" id="2.1.2.9"/>
    </reaction>
</comment>
<evidence type="ECO:0000259" key="8">
    <source>
        <dbReference type="Pfam" id="PF02911"/>
    </source>
</evidence>
<protein>
    <recommendedName>
        <fullName evidence="4">Methionyl-tRNA formyltransferase</fullName>
        <ecNumber evidence="3">2.1.2.9</ecNumber>
    </recommendedName>
</protein>
<reference evidence="11" key="2">
    <citation type="journal article" date="2019" name="Int. J. Syst. Evol. Microbiol.">
        <title>The Global Catalogue of Microorganisms (GCM) 10K type strain sequencing project: providing services to taxonomists for standard genome sequencing and annotation.</title>
        <authorList>
            <consortium name="The Broad Institute Genomics Platform"/>
            <consortium name="The Broad Institute Genome Sequencing Center for Infectious Disease"/>
            <person name="Wu L."/>
            <person name="Ma J."/>
        </authorList>
    </citation>
    <scope>NUCLEOTIDE SEQUENCE [LARGE SCALE GENOMIC DNA]</scope>
    <source>
        <strain evidence="11">NBRC 109019</strain>
    </source>
</reference>
<dbReference type="EMBL" id="AP027734">
    <property type="protein sequence ID" value="BDZ56333.1"/>
    <property type="molecule type" value="Genomic_DNA"/>
</dbReference>
<reference evidence="10" key="3">
    <citation type="submission" date="2023-02" db="EMBL/GenBank/DDBJ databases">
        <authorList>
            <person name="Sun Q."/>
            <person name="Mori K."/>
        </authorList>
    </citation>
    <scope>NUCLEOTIDE SEQUENCE</scope>
    <source>
        <strain evidence="10">NBRC 109019</strain>
    </source>
</reference>
<evidence type="ECO:0000256" key="4">
    <source>
        <dbReference type="ARBA" id="ARBA00016014"/>
    </source>
</evidence>